<dbReference type="InterPro" id="IPR000415">
    <property type="entry name" value="Nitroreductase-like"/>
</dbReference>
<dbReference type="InterPro" id="IPR029479">
    <property type="entry name" value="Nitroreductase"/>
</dbReference>
<evidence type="ECO:0000313" key="2">
    <source>
        <dbReference type="EMBL" id="TFJ28411.1"/>
    </source>
</evidence>
<comment type="caution">
    <text evidence="2">The sequence shown here is derived from an EMBL/GenBank/DDBJ whole genome shotgun (WGS) entry which is preliminary data.</text>
</comment>
<name>A0A5F0MXY2_CARDV</name>
<dbReference type="Proteomes" id="UP000297938">
    <property type="component" value="Unassembled WGS sequence"/>
</dbReference>
<dbReference type="PANTHER" id="PTHR43821:SF1">
    <property type="entry name" value="NAD(P)H NITROREDUCTASE YDJA-RELATED"/>
    <property type="match status" value="1"/>
</dbReference>
<dbReference type="RefSeq" id="WP_082985678.1">
    <property type="nucleotide sequence ID" value="NZ_JAMXLU010000008.1"/>
</dbReference>
<dbReference type="Pfam" id="PF00881">
    <property type="entry name" value="Nitroreductase"/>
    <property type="match status" value="1"/>
</dbReference>
<organism evidence="2 3">
    <name type="scientific">Carnobacterium divergens</name>
    <name type="common">Lactobacillus divergens</name>
    <dbReference type="NCBI Taxonomy" id="2748"/>
    <lineage>
        <taxon>Bacteria</taxon>
        <taxon>Bacillati</taxon>
        <taxon>Bacillota</taxon>
        <taxon>Bacilli</taxon>
        <taxon>Lactobacillales</taxon>
        <taxon>Carnobacteriaceae</taxon>
        <taxon>Carnobacterium</taxon>
    </lineage>
</organism>
<dbReference type="AlphaFoldDB" id="A0A5F0MXY2"/>
<feature type="domain" description="Nitroreductase" evidence="1">
    <location>
        <begin position="29"/>
        <end position="189"/>
    </location>
</feature>
<protein>
    <recommendedName>
        <fullName evidence="1">Nitroreductase domain-containing protein</fullName>
    </recommendedName>
</protein>
<proteinExistence type="predicted"/>
<dbReference type="PANTHER" id="PTHR43821">
    <property type="entry name" value="NAD(P)H NITROREDUCTASE YDJA-RELATED"/>
    <property type="match status" value="1"/>
</dbReference>
<gene>
    <name evidence="2" type="ORF">CKN69_02460</name>
</gene>
<dbReference type="Gene3D" id="3.40.109.10">
    <property type="entry name" value="NADH Oxidase"/>
    <property type="match status" value="1"/>
</dbReference>
<dbReference type="SUPFAM" id="SSF55469">
    <property type="entry name" value="FMN-dependent nitroreductase-like"/>
    <property type="match status" value="1"/>
</dbReference>
<evidence type="ECO:0000313" key="3">
    <source>
        <dbReference type="Proteomes" id="UP000297938"/>
    </source>
</evidence>
<accession>A0A5F0MXY2</accession>
<reference evidence="2 3" key="1">
    <citation type="journal article" date="2018" name="Int. J. Food Microbiol.">
        <title>Growth of Carnobacterium spp. isolated from chilled vacuum-packaged meat under relevant acidic conditions.</title>
        <authorList>
            <person name="Zhang P."/>
            <person name="Badoni M."/>
            <person name="Ganzle M."/>
            <person name="Yang X."/>
        </authorList>
    </citation>
    <scope>NUCLEOTIDE SEQUENCE [LARGE SCALE GENOMIC DNA]</scope>
    <source>
        <strain evidence="2 3">B2</strain>
    </source>
</reference>
<sequence>MIIENDYQLHLKRSDFMEQDEPHSISQLIQSRRTIRKILPDAIPLELIYTILEIASFAPFHSKKEPWEVLLISTESERQLFSTAILESYTRLGVWDSYDQSALDKTKRKVYDYFAEVPVSIVVSVPLEADQKTSLEAISATAAFIQNIQLVAWDKSIGVTWRTTPNIFDSTFAEALRIDSTRKIVATLHLTKIKPASTKIKAKRSPLSEWVTTLESVRNNET</sequence>
<dbReference type="EMBL" id="NRPP01000007">
    <property type="protein sequence ID" value="TFJ28411.1"/>
    <property type="molecule type" value="Genomic_DNA"/>
</dbReference>
<dbReference type="GO" id="GO:0016491">
    <property type="term" value="F:oxidoreductase activity"/>
    <property type="evidence" value="ECO:0007669"/>
    <property type="project" value="InterPro"/>
</dbReference>
<dbReference type="InterPro" id="IPR052530">
    <property type="entry name" value="NAD(P)H_nitroreductase"/>
</dbReference>
<evidence type="ECO:0000259" key="1">
    <source>
        <dbReference type="Pfam" id="PF00881"/>
    </source>
</evidence>